<dbReference type="EMBL" id="CM003613">
    <property type="protein sequence ID" value="KYP56320.1"/>
    <property type="molecule type" value="Genomic_DNA"/>
</dbReference>
<organism evidence="2 3">
    <name type="scientific">Cajanus cajan</name>
    <name type="common">Pigeon pea</name>
    <name type="synonym">Cajanus indicus</name>
    <dbReference type="NCBI Taxonomy" id="3821"/>
    <lineage>
        <taxon>Eukaryota</taxon>
        <taxon>Viridiplantae</taxon>
        <taxon>Streptophyta</taxon>
        <taxon>Embryophyta</taxon>
        <taxon>Tracheophyta</taxon>
        <taxon>Spermatophyta</taxon>
        <taxon>Magnoliopsida</taxon>
        <taxon>eudicotyledons</taxon>
        <taxon>Gunneridae</taxon>
        <taxon>Pentapetalae</taxon>
        <taxon>rosids</taxon>
        <taxon>fabids</taxon>
        <taxon>Fabales</taxon>
        <taxon>Fabaceae</taxon>
        <taxon>Papilionoideae</taxon>
        <taxon>50 kb inversion clade</taxon>
        <taxon>NPAAA clade</taxon>
        <taxon>indigoferoid/millettioid clade</taxon>
        <taxon>Phaseoleae</taxon>
        <taxon>Cajanus</taxon>
    </lineage>
</organism>
<dbReference type="AlphaFoldDB" id="A0A151SN99"/>
<gene>
    <name evidence="2" type="ORF">KK1_002558</name>
</gene>
<dbReference type="Pfam" id="PF13966">
    <property type="entry name" value="zf-RVT"/>
    <property type="match status" value="1"/>
</dbReference>
<evidence type="ECO:0000259" key="1">
    <source>
        <dbReference type="Pfam" id="PF13966"/>
    </source>
</evidence>
<keyword evidence="3" id="KW-1185">Reference proteome</keyword>
<dbReference type="Proteomes" id="UP000075243">
    <property type="component" value="Chromosome 11"/>
</dbReference>
<name>A0A151SN99_CAJCA</name>
<protein>
    <submittedName>
        <fullName evidence="2">Ribonuclease H protein At1g65750 family</fullName>
    </submittedName>
</protein>
<dbReference type="InterPro" id="IPR026960">
    <property type="entry name" value="RVT-Znf"/>
</dbReference>
<dbReference type="Gramene" id="C.cajan_02495.t">
    <property type="protein sequence ID" value="C.cajan_02495.t.cds1"/>
    <property type="gene ID" value="C.cajan_02495"/>
</dbReference>
<proteinExistence type="predicted"/>
<dbReference type="PANTHER" id="PTHR36617:SF16">
    <property type="entry name" value="OS04G0516500 PROTEIN"/>
    <property type="match status" value="1"/>
</dbReference>
<sequence length="466" mass="55531">MPIILHVKPNPVLHRKASWWWKDIVWVLHQGNYWLDEKIERCIGDGTMTRFWEDKWIGGLRLLEVFPRLFSFAFDPLSVVADNGTWEGSTWVWQVKWRREPFVHEGRSVNILLDMLKGLQVISSRQDYWRWTYDKDGVFSGCSNVERKPSWWWKDIVWVLHQGNYWLDEKIERCIGDGTMTRFWEDKWIGGLRLLEVFPRLFSFAFDPLSVVADNGTWEGSTWVWQVKWRREPFVHEGRSVNILLDMLKGLQVISSRQDYWRWIYDKDGVFSVKSAYLWLQRSVGGELRNSSDFQLVIKRLWKCKAPIKCLVFCWQVLLNAFPCKSLLQVRGVELENNLCSFCSLFVENPLHLFLMCPMAFNTWLAVAKWLEVTVVFPNSITSHYLYWTNLGIYEKHSQLLRVVWVSVIWSLWLHRNVIIFQQGTIDAKEVLDNIKLRSWKWINCSIPVCSFSYSTWYNNPTLYFL</sequence>
<accession>A0A151SN99</accession>
<feature type="domain" description="Reverse transcriptase zinc-binding" evidence="1">
    <location>
        <begin position="271"/>
        <end position="364"/>
    </location>
</feature>
<evidence type="ECO:0000313" key="2">
    <source>
        <dbReference type="EMBL" id="KYP56320.1"/>
    </source>
</evidence>
<evidence type="ECO:0000313" key="3">
    <source>
        <dbReference type="Proteomes" id="UP000075243"/>
    </source>
</evidence>
<dbReference type="PANTHER" id="PTHR36617">
    <property type="entry name" value="PROTEIN, PUTATIVE-RELATED"/>
    <property type="match status" value="1"/>
</dbReference>
<reference evidence="2 3" key="1">
    <citation type="journal article" date="2012" name="Nat. Biotechnol.">
        <title>Draft genome sequence of pigeonpea (Cajanus cajan), an orphan legume crop of resource-poor farmers.</title>
        <authorList>
            <person name="Varshney R.K."/>
            <person name="Chen W."/>
            <person name="Li Y."/>
            <person name="Bharti A.K."/>
            <person name="Saxena R.K."/>
            <person name="Schlueter J.A."/>
            <person name="Donoghue M.T."/>
            <person name="Azam S."/>
            <person name="Fan G."/>
            <person name="Whaley A.M."/>
            <person name="Farmer A.D."/>
            <person name="Sheridan J."/>
            <person name="Iwata A."/>
            <person name="Tuteja R."/>
            <person name="Penmetsa R.V."/>
            <person name="Wu W."/>
            <person name="Upadhyaya H.D."/>
            <person name="Yang S.P."/>
            <person name="Shah T."/>
            <person name="Saxena K.B."/>
            <person name="Michael T."/>
            <person name="McCombie W.R."/>
            <person name="Yang B."/>
            <person name="Zhang G."/>
            <person name="Yang H."/>
            <person name="Wang J."/>
            <person name="Spillane C."/>
            <person name="Cook D.R."/>
            <person name="May G.D."/>
            <person name="Xu X."/>
            <person name="Jackson S.A."/>
        </authorList>
    </citation>
    <scope>NUCLEOTIDE SEQUENCE [LARGE SCALE GENOMIC DNA]</scope>
    <source>
        <strain evidence="3">cv. Asha</strain>
    </source>
</reference>